<dbReference type="EMBL" id="CM056812">
    <property type="protein sequence ID" value="KAJ8618028.1"/>
    <property type="molecule type" value="Genomic_DNA"/>
</dbReference>
<keyword evidence="2" id="KW-1185">Reference proteome</keyword>
<reference evidence="1 2" key="1">
    <citation type="journal article" date="2022" name="Hortic Res">
        <title>A haplotype resolved chromosomal level avocado genome allows analysis of novel avocado genes.</title>
        <authorList>
            <person name="Nath O."/>
            <person name="Fletcher S.J."/>
            <person name="Hayward A."/>
            <person name="Shaw L.M."/>
            <person name="Masouleh A.K."/>
            <person name="Furtado A."/>
            <person name="Henry R.J."/>
            <person name="Mitter N."/>
        </authorList>
    </citation>
    <scope>NUCLEOTIDE SEQUENCE [LARGE SCALE GENOMIC DNA]</scope>
    <source>
        <strain evidence="2">cv. Hass</strain>
    </source>
</reference>
<accession>A0ACC2KAU4</accession>
<name>A0ACC2KAU4_PERAE</name>
<proteinExistence type="predicted"/>
<protein>
    <submittedName>
        <fullName evidence="1">Uncharacterized protein</fullName>
    </submittedName>
</protein>
<comment type="caution">
    <text evidence="1">The sequence shown here is derived from an EMBL/GenBank/DDBJ whole genome shotgun (WGS) entry which is preliminary data.</text>
</comment>
<evidence type="ECO:0000313" key="2">
    <source>
        <dbReference type="Proteomes" id="UP001234297"/>
    </source>
</evidence>
<organism evidence="1 2">
    <name type="scientific">Persea americana</name>
    <name type="common">Avocado</name>
    <dbReference type="NCBI Taxonomy" id="3435"/>
    <lineage>
        <taxon>Eukaryota</taxon>
        <taxon>Viridiplantae</taxon>
        <taxon>Streptophyta</taxon>
        <taxon>Embryophyta</taxon>
        <taxon>Tracheophyta</taxon>
        <taxon>Spermatophyta</taxon>
        <taxon>Magnoliopsida</taxon>
        <taxon>Magnoliidae</taxon>
        <taxon>Laurales</taxon>
        <taxon>Lauraceae</taxon>
        <taxon>Persea</taxon>
    </lineage>
</organism>
<gene>
    <name evidence="1" type="ORF">MRB53_014214</name>
</gene>
<evidence type="ECO:0000313" key="1">
    <source>
        <dbReference type="EMBL" id="KAJ8618028.1"/>
    </source>
</evidence>
<sequence>MDPSINKEEVSAKEFPTAADSEEMAPEPPVQPSEVQGSSHTRAADYLEEQLKEVMDDSEGEREMDISITPFGEGTSYATPIAIEGSAYKVDSLAVPQTPDDVSLELAPLPVLLKE</sequence>
<dbReference type="Proteomes" id="UP001234297">
    <property type="component" value="Chromosome 4"/>
</dbReference>